<dbReference type="Pfam" id="PF00106">
    <property type="entry name" value="adh_short"/>
    <property type="match status" value="1"/>
</dbReference>
<evidence type="ECO:0000256" key="1">
    <source>
        <dbReference type="ARBA" id="ARBA00006484"/>
    </source>
</evidence>
<dbReference type="SMART" id="SM00822">
    <property type="entry name" value="PKS_KR"/>
    <property type="match status" value="1"/>
</dbReference>
<dbReference type="STRING" id="1891671.SAMN06295885_2369"/>
<proteinExistence type="inferred from homology"/>
<dbReference type="InterPro" id="IPR057326">
    <property type="entry name" value="KR_dom"/>
</dbReference>
<dbReference type="GO" id="GO:0016491">
    <property type="term" value="F:oxidoreductase activity"/>
    <property type="evidence" value="ECO:0007669"/>
    <property type="project" value="UniProtKB-KW"/>
</dbReference>
<reference evidence="5" key="1">
    <citation type="submission" date="2017-04" db="EMBL/GenBank/DDBJ databases">
        <authorList>
            <person name="Varghese N."/>
            <person name="Submissions S."/>
        </authorList>
    </citation>
    <scope>NUCLEOTIDE SEQUENCE [LARGE SCALE GENOMIC DNA]</scope>
    <source>
        <strain evidence="5">VKM Ac-2121</strain>
    </source>
</reference>
<keyword evidence="2" id="KW-0560">Oxidoreductase</keyword>
<accession>A0A1X7P182</accession>
<dbReference type="PANTHER" id="PTHR43669">
    <property type="entry name" value="5-KETO-D-GLUCONATE 5-REDUCTASE"/>
    <property type="match status" value="1"/>
</dbReference>
<protein>
    <submittedName>
        <fullName evidence="4">NADP-dependent 3-hydroxy acid dehydrogenase YdfG</fullName>
    </submittedName>
</protein>
<dbReference type="InterPro" id="IPR002347">
    <property type="entry name" value="SDR_fam"/>
</dbReference>
<feature type="domain" description="Ketoreductase" evidence="3">
    <location>
        <begin position="7"/>
        <end position="188"/>
    </location>
</feature>
<dbReference type="PRINTS" id="PR00081">
    <property type="entry name" value="GDHRDH"/>
</dbReference>
<dbReference type="PANTHER" id="PTHR43669:SF3">
    <property type="entry name" value="ALCOHOL DEHYDROGENASE, PUTATIVE (AFU_ORTHOLOGUE AFUA_3G03445)-RELATED"/>
    <property type="match status" value="1"/>
</dbReference>
<dbReference type="OrthoDB" id="9808814at2"/>
<dbReference type="Gene3D" id="3.40.50.720">
    <property type="entry name" value="NAD(P)-binding Rossmann-like Domain"/>
    <property type="match status" value="1"/>
</dbReference>
<keyword evidence="5" id="KW-1185">Reference proteome</keyword>
<comment type="similarity">
    <text evidence="1">Belongs to the short-chain dehydrogenases/reductases (SDR) family.</text>
</comment>
<evidence type="ECO:0000313" key="4">
    <source>
        <dbReference type="EMBL" id="SMH44509.1"/>
    </source>
</evidence>
<evidence type="ECO:0000256" key="2">
    <source>
        <dbReference type="ARBA" id="ARBA00023002"/>
    </source>
</evidence>
<name>A0A1X7P182_9MICO</name>
<dbReference type="InterPro" id="IPR036291">
    <property type="entry name" value="NAD(P)-bd_dom_sf"/>
</dbReference>
<dbReference type="EMBL" id="FXBM01000002">
    <property type="protein sequence ID" value="SMH44509.1"/>
    <property type="molecule type" value="Genomic_DNA"/>
</dbReference>
<evidence type="ECO:0000313" key="5">
    <source>
        <dbReference type="Proteomes" id="UP000193711"/>
    </source>
</evidence>
<sequence length="243" mass="25353">MTLTDRGTLWITGGGSGMGRASALAAARSGRRIAVSGRRAEAVEGTVQAIRDAGGEALAVPVDVRDPAALSAAHERIVETWGPVDSLVLSAGLNAPKRDWADQEVDEFAHIVDTNLTSVVRTIDLVLPAMRAAGRGSIVVVSSVSAWRFSPGSGVAYMASKSALAMVCASLNDQEGRHGIAACHLCPGEVDTDFLALRPSVPGAEQRAAMLTPEDIGRAVLFVLDSPAHVRIDELVISPVGQR</sequence>
<dbReference type="CDD" id="cd05233">
    <property type="entry name" value="SDR_c"/>
    <property type="match status" value="1"/>
</dbReference>
<dbReference type="AlphaFoldDB" id="A0A1X7P182"/>
<gene>
    <name evidence="4" type="ORF">SAMN06295885_2369</name>
</gene>
<dbReference type="Proteomes" id="UP000193711">
    <property type="component" value="Unassembled WGS sequence"/>
</dbReference>
<dbReference type="SUPFAM" id="SSF51735">
    <property type="entry name" value="NAD(P)-binding Rossmann-fold domains"/>
    <property type="match status" value="1"/>
</dbReference>
<evidence type="ECO:0000259" key="3">
    <source>
        <dbReference type="SMART" id="SM00822"/>
    </source>
</evidence>
<organism evidence="4 5">
    <name type="scientific">Rathayibacter oskolensis</name>
    <dbReference type="NCBI Taxonomy" id="1891671"/>
    <lineage>
        <taxon>Bacteria</taxon>
        <taxon>Bacillati</taxon>
        <taxon>Actinomycetota</taxon>
        <taxon>Actinomycetes</taxon>
        <taxon>Micrococcales</taxon>
        <taxon>Microbacteriaceae</taxon>
        <taxon>Rathayibacter</taxon>
    </lineage>
</organism>